<name>A0A1K1LQA2_9FLAO</name>
<organism evidence="10 11">
    <name type="scientific">Sinomicrobium oceani</name>
    <dbReference type="NCBI Taxonomy" id="1150368"/>
    <lineage>
        <taxon>Bacteria</taxon>
        <taxon>Pseudomonadati</taxon>
        <taxon>Bacteroidota</taxon>
        <taxon>Flavobacteriia</taxon>
        <taxon>Flavobacteriales</taxon>
        <taxon>Flavobacteriaceae</taxon>
        <taxon>Sinomicrobium</taxon>
    </lineage>
</organism>
<evidence type="ECO:0000313" key="11">
    <source>
        <dbReference type="Proteomes" id="UP000182248"/>
    </source>
</evidence>
<dbReference type="EMBL" id="FPJE01000001">
    <property type="protein sequence ID" value="SFW13085.1"/>
    <property type="molecule type" value="Genomic_DNA"/>
</dbReference>
<evidence type="ECO:0000256" key="5">
    <source>
        <dbReference type="ARBA" id="ARBA00022777"/>
    </source>
</evidence>
<protein>
    <recommendedName>
        <fullName evidence="2">histidine kinase</fullName>
        <ecNumber evidence="2">2.7.13.3</ecNumber>
    </recommendedName>
</protein>
<dbReference type="Gene3D" id="3.30.565.10">
    <property type="entry name" value="Histidine kinase-like ATPase, C-terminal domain"/>
    <property type="match status" value="1"/>
</dbReference>
<dbReference type="AlphaFoldDB" id="A0A1K1LQA2"/>
<dbReference type="Proteomes" id="UP000182248">
    <property type="component" value="Unassembled WGS sequence"/>
</dbReference>
<reference evidence="10 11" key="1">
    <citation type="submission" date="2016-11" db="EMBL/GenBank/DDBJ databases">
        <authorList>
            <person name="Jaros S."/>
            <person name="Januszkiewicz K."/>
            <person name="Wedrychowicz H."/>
        </authorList>
    </citation>
    <scope>NUCLEOTIDE SEQUENCE [LARGE SCALE GENOMIC DNA]</scope>
    <source>
        <strain evidence="10 11">CGMCC 1.12145</strain>
    </source>
</reference>
<dbReference type="InterPro" id="IPR003594">
    <property type="entry name" value="HATPase_dom"/>
</dbReference>
<keyword evidence="5 10" id="KW-0418">Kinase</keyword>
<dbReference type="GO" id="GO:0000160">
    <property type="term" value="P:phosphorelay signal transduction system"/>
    <property type="evidence" value="ECO:0007669"/>
    <property type="project" value="UniProtKB-KW"/>
</dbReference>
<evidence type="ECO:0000256" key="7">
    <source>
        <dbReference type="ARBA" id="ARBA00023012"/>
    </source>
</evidence>
<dbReference type="PANTHER" id="PTHR43065">
    <property type="entry name" value="SENSOR HISTIDINE KINASE"/>
    <property type="match status" value="1"/>
</dbReference>
<dbReference type="RefSeq" id="WP_245776955.1">
    <property type="nucleotide sequence ID" value="NZ_FPJE01000001.1"/>
</dbReference>
<keyword evidence="11" id="KW-1185">Reference proteome</keyword>
<evidence type="ECO:0000256" key="2">
    <source>
        <dbReference type="ARBA" id="ARBA00012438"/>
    </source>
</evidence>
<dbReference type="GO" id="GO:0004673">
    <property type="term" value="F:protein histidine kinase activity"/>
    <property type="evidence" value="ECO:0007669"/>
    <property type="project" value="UniProtKB-EC"/>
</dbReference>
<gene>
    <name evidence="10" type="ORF">SAMN02927921_00172</name>
</gene>
<keyword evidence="6" id="KW-0067">ATP-binding</keyword>
<dbReference type="GO" id="GO:0005524">
    <property type="term" value="F:ATP binding"/>
    <property type="evidence" value="ECO:0007669"/>
    <property type="project" value="UniProtKB-KW"/>
</dbReference>
<dbReference type="InterPro" id="IPR004358">
    <property type="entry name" value="Sig_transdc_His_kin-like_C"/>
</dbReference>
<evidence type="ECO:0000256" key="4">
    <source>
        <dbReference type="ARBA" id="ARBA00022741"/>
    </source>
</evidence>
<dbReference type="InterPro" id="IPR005467">
    <property type="entry name" value="His_kinase_dom"/>
</dbReference>
<evidence type="ECO:0000256" key="1">
    <source>
        <dbReference type="ARBA" id="ARBA00000085"/>
    </source>
</evidence>
<keyword evidence="3" id="KW-0808">Transferase</keyword>
<dbReference type="STRING" id="1150368.SAMN02927921_00172"/>
<dbReference type="PRINTS" id="PR00344">
    <property type="entry name" value="BCTRLSENSOR"/>
</dbReference>
<sequence>MSLLLRISMLIASWVALAFAIERVSVYYSIPLGAISIYSVYLLYTFCVKRFNAINDFFEAVKYRDFSRWYPEKGGAGDLDQLHRGFNEVNRTIKEMNSDKERQYLYLHKILEMVDVGIMAYNRNTGNILWDNESIRKHLDIPTIKNISFIATRKPQLYQGIFETDHPRESSVTVDAGSQKNKMLVSNAVFQVGEDTFKLVVLQNIEDTLNRNESDAWKKLLSVMTHEIMNSIAPISSLAETLKSNVQMAIELPESHPLEMEDLYMGIESIKKRSEGLMKFAKTYRSLNKVTSLNTSRVGIAGLFRNIDKLMYPSLLARNIAVDYKTEPQDIEADMDAHLIEQVLINLIINAMDACEGRMEARITVSADRDLDGNTLILVSDNGRGIPEEVLDHIFVPFFSTKKKGSGVGLSLCKQIMLLHKGKIQVRSHPGEGTVMSLIF</sequence>
<evidence type="ECO:0000256" key="3">
    <source>
        <dbReference type="ARBA" id="ARBA00022679"/>
    </source>
</evidence>
<feature type="transmembrane region" description="Helical" evidence="8">
    <location>
        <begin position="28"/>
        <end position="47"/>
    </location>
</feature>
<comment type="catalytic activity">
    <reaction evidence="1">
        <text>ATP + protein L-histidine = ADP + protein N-phospho-L-histidine.</text>
        <dbReference type="EC" id="2.7.13.3"/>
    </reaction>
</comment>
<dbReference type="SUPFAM" id="SSF55874">
    <property type="entry name" value="ATPase domain of HSP90 chaperone/DNA topoisomerase II/histidine kinase"/>
    <property type="match status" value="1"/>
</dbReference>
<dbReference type="PROSITE" id="PS50109">
    <property type="entry name" value="HIS_KIN"/>
    <property type="match status" value="1"/>
</dbReference>
<evidence type="ECO:0000259" key="9">
    <source>
        <dbReference type="PROSITE" id="PS50109"/>
    </source>
</evidence>
<dbReference type="SMART" id="SM00387">
    <property type="entry name" value="HATPase_c"/>
    <property type="match status" value="1"/>
</dbReference>
<dbReference type="InterPro" id="IPR036890">
    <property type="entry name" value="HATPase_C_sf"/>
</dbReference>
<proteinExistence type="predicted"/>
<dbReference type="Pfam" id="PF02518">
    <property type="entry name" value="HATPase_c"/>
    <property type="match status" value="1"/>
</dbReference>
<dbReference type="PANTHER" id="PTHR43065:SF46">
    <property type="entry name" value="C4-DICARBOXYLATE TRANSPORT SENSOR PROTEIN DCTB"/>
    <property type="match status" value="1"/>
</dbReference>
<dbReference type="CDD" id="cd00075">
    <property type="entry name" value="HATPase"/>
    <property type="match status" value="1"/>
</dbReference>
<keyword evidence="8" id="KW-0472">Membrane</keyword>
<keyword evidence="8" id="KW-0812">Transmembrane</keyword>
<feature type="domain" description="Histidine kinase" evidence="9">
    <location>
        <begin position="223"/>
        <end position="440"/>
    </location>
</feature>
<keyword evidence="4" id="KW-0547">Nucleotide-binding</keyword>
<dbReference type="EC" id="2.7.13.3" evidence="2"/>
<evidence type="ECO:0000313" key="10">
    <source>
        <dbReference type="EMBL" id="SFW13085.1"/>
    </source>
</evidence>
<accession>A0A1K1LQA2</accession>
<evidence type="ECO:0000256" key="6">
    <source>
        <dbReference type="ARBA" id="ARBA00022840"/>
    </source>
</evidence>
<keyword evidence="8" id="KW-1133">Transmembrane helix</keyword>
<keyword evidence="7" id="KW-0902">Two-component regulatory system</keyword>
<evidence type="ECO:0000256" key="8">
    <source>
        <dbReference type="SAM" id="Phobius"/>
    </source>
</evidence>